<dbReference type="GO" id="GO:0006508">
    <property type="term" value="P:proteolysis"/>
    <property type="evidence" value="ECO:0007669"/>
    <property type="project" value="UniProtKB-KW"/>
</dbReference>
<dbReference type="InterPro" id="IPR001394">
    <property type="entry name" value="Peptidase_C19_UCH"/>
</dbReference>
<evidence type="ECO:0000256" key="14">
    <source>
        <dbReference type="SAM" id="MobiDB-lite"/>
    </source>
</evidence>
<dbReference type="PANTHER" id="PTHR24006">
    <property type="entry name" value="UBIQUITIN CARBOXYL-TERMINAL HYDROLASE"/>
    <property type="match status" value="1"/>
</dbReference>
<keyword evidence="6" id="KW-0788">Thiol protease</keyword>
<evidence type="ECO:0000256" key="12">
    <source>
        <dbReference type="ARBA" id="ARBA00042086"/>
    </source>
</evidence>
<protein>
    <recommendedName>
        <fullName evidence="3">ubiquitinyl hydrolase 1</fullName>
        <ecNumber evidence="3">3.4.19.12</ecNumber>
    </recommendedName>
    <alternativeName>
        <fullName evidence="11">Carbon catabolite repression protein B</fullName>
    </alternativeName>
    <alternativeName>
        <fullName evidence="13">Deubiquitinating enzyme creB</fullName>
    </alternativeName>
    <alternativeName>
        <fullName evidence="9">Ubiquitin thioesterase creB</fullName>
    </alternativeName>
    <alternativeName>
        <fullName evidence="10">Ubiquitin-hydrolyzing enzyme creB</fullName>
    </alternativeName>
    <alternativeName>
        <fullName evidence="12">Ubiquitin-specific-processing protease creB</fullName>
    </alternativeName>
</protein>
<feature type="compositionally biased region" description="Basic and acidic residues" evidence="14">
    <location>
        <begin position="597"/>
        <end position="618"/>
    </location>
</feature>
<dbReference type="EMBL" id="HF935417">
    <property type="protein sequence ID" value="CCX08498.1"/>
    <property type="molecule type" value="Genomic_DNA"/>
</dbReference>
<evidence type="ECO:0000256" key="7">
    <source>
        <dbReference type="ARBA" id="ARBA00037075"/>
    </source>
</evidence>
<dbReference type="PANTHER" id="PTHR24006:SF733">
    <property type="entry name" value="RE52890P"/>
    <property type="match status" value="1"/>
</dbReference>
<comment type="catalytic activity">
    <reaction evidence="1">
        <text>Thiol-dependent hydrolysis of ester, thioester, amide, peptide and isopeptide bonds formed by the C-terminal Gly of ubiquitin (a 76-residue protein attached to proteins as an intracellular targeting signal).</text>
        <dbReference type="EC" id="3.4.19.12"/>
    </reaction>
</comment>
<evidence type="ECO:0000256" key="5">
    <source>
        <dbReference type="ARBA" id="ARBA00022801"/>
    </source>
</evidence>
<accession>U4LD73</accession>
<dbReference type="eggNOG" id="KOG1864">
    <property type="taxonomic scope" value="Eukaryota"/>
</dbReference>
<dbReference type="AlphaFoldDB" id="U4LD73"/>
<evidence type="ECO:0000256" key="4">
    <source>
        <dbReference type="ARBA" id="ARBA00022670"/>
    </source>
</evidence>
<dbReference type="GO" id="GO:0004843">
    <property type="term" value="F:cysteine-type deubiquitinase activity"/>
    <property type="evidence" value="ECO:0007669"/>
    <property type="project" value="UniProtKB-EC"/>
</dbReference>
<feature type="compositionally biased region" description="Polar residues" evidence="14">
    <location>
        <begin position="691"/>
        <end position="715"/>
    </location>
</feature>
<dbReference type="Gene3D" id="3.90.70.10">
    <property type="entry name" value="Cysteine proteinases"/>
    <property type="match status" value="1"/>
</dbReference>
<sequence>MFNQFKSVTRWGGGDRSSDSKNDVESKKKLKKPPVLEDVFGDGPPRLDGSDRYFGMENIISQGRNGDGAVSNSNGNTCYCNSILQCLFYSKPFRENVVNFPARGQPPYQPPSPGSKDGSNRPLVRINTEPLPTTSASSIAAAAKAREKLASPSKAEKKIPLPATAMVQMPINIELNKDTSEYKKQKARDNGPILDIDQGNHQAYGMEESLFTALKDIFESVMAHPARTGVVKPNKFLELVRRGNDMYSGQQHQDAHEFLNYVLNEVIDNVEEHQRKMQSMTPPKNSGTSTPVETQSLVSAATNRTVAWIHELFEGLLSSETKCLTCERVSRRDEKFLDLSIDLEKHTSVTSCLRNFSASEMLTERNKFHCDGCGGLQEAEKRMKIKRLPRILALHLKRFKYMEATGRFEKLHYKVVYPMTLRLFNTSDEADCPDKLYELYAVVIHIGGGPLHGHYVAVVKTEDKGWLLFDDELVESVSEAYVRNFFGGNATNMATAYVLFYQETNFDSLSQGFFEKTDPATAAMQAAMEQARNLSDIPPPGSPLPGVAANGAVTRLQVEVMEAIHPSISSPIPIPDHPHDPRMPANIAAEHPPVVKSKKEREREKKEEKEREKAERKAAKASASATPDDGSPPKTGMSRFRNTSRSLRAPPKWLGGGSKDKDKKEEKRRGSRDEINHVLQSQPSREDRGSVATQGHQGPHGRNNSVYSRPTSQDGTLVPPLPSSPNLNGTSTFYHQPPTSPTLQHSETFPTHMLSTAPGQTTSNGHGLGITGSSSRLKENAPPEQSKKSGKLKKADKHADTQPDPATGESSAGGSGRKKLSSGRPSIFGLRKKAQMLGSE</sequence>
<keyword evidence="5 16" id="KW-0378">Hydrolase</keyword>
<dbReference type="OrthoDB" id="27652at2759"/>
<dbReference type="GO" id="GO:0005634">
    <property type="term" value="C:nucleus"/>
    <property type="evidence" value="ECO:0007669"/>
    <property type="project" value="TreeGrafter"/>
</dbReference>
<comment type="similarity">
    <text evidence="2">Belongs to the peptidase C19 family.</text>
</comment>
<keyword evidence="17" id="KW-1185">Reference proteome</keyword>
<organism evidence="16 17">
    <name type="scientific">Pyronema omphalodes (strain CBS 100304)</name>
    <name type="common">Pyronema confluens</name>
    <dbReference type="NCBI Taxonomy" id="1076935"/>
    <lineage>
        <taxon>Eukaryota</taxon>
        <taxon>Fungi</taxon>
        <taxon>Dikarya</taxon>
        <taxon>Ascomycota</taxon>
        <taxon>Pezizomycotina</taxon>
        <taxon>Pezizomycetes</taxon>
        <taxon>Pezizales</taxon>
        <taxon>Pyronemataceae</taxon>
        <taxon>Pyronema</taxon>
    </lineage>
</organism>
<proteinExistence type="inferred from homology"/>
<dbReference type="Proteomes" id="UP000018144">
    <property type="component" value="Unassembled WGS sequence"/>
</dbReference>
<feature type="region of interest" description="Disordered" evidence="14">
    <location>
        <begin position="100"/>
        <end position="136"/>
    </location>
</feature>
<evidence type="ECO:0000256" key="9">
    <source>
        <dbReference type="ARBA" id="ARBA00041772"/>
    </source>
</evidence>
<dbReference type="InterPro" id="IPR028889">
    <property type="entry name" value="USP"/>
</dbReference>
<name>U4LD73_PYROM</name>
<evidence type="ECO:0000256" key="1">
    <source>
        <dbReference type="ARBA" id="ARBA00000707"/>
    </source>
</evidence>
<dbReference type="SUPFAM" id="SSF54001">
    <property type="entry name" value="Cysteine proteinases"/>
    <property type="match status" value="1"/>
</dbReference>
<evidence type="ECO:0000256" key="2">
    <source>
        <dbReference type="ARBA" id="ARBA00009085"/>
    </source>
</evidence>
<feature type="compositionally biased region" description="Basic and acidic residues" evidence="14">
    <location>
        <begin position="776"/>
        <end position="787"/>
    </location>
</feature>
<dbReference type="InterPro" id="IPR050164">
    <property type="entry name" value="Peptidase_C19"/>
</dbReference>
<dbReference type="GO" id="GO:0016579">
    <property type="term" value="P:protein deubiquitination"/>
    <property type="evidence" value="ECO:0007669"/>
    <property type="project" value="InterPro"/>
</dbReference>
<evidence type="ECO:0000256" key="10">
    <source>
        <dbReference type="ARBA" id="ARBA00041870"/>
    </source>
</evidence>
<dbReference type="Pfam" id="PF00443">
    <property type="entry name" value="UCH"/>
    <property type="match status" value="1"/>
</dbReference>
<comment type="function">
    <text evidence="7">Ubiquitin thioesterase component of the regulatory network controlling carbon source utilization through ubiquitination and deubiquitination involving creA, creB, creC, creD and acrB. Deubiquitinates the creA catabolic repressor and the quinate permease qutD. Also plays a role in response to carbon starvation and the control of extracellular proteases activity.</text>
</comment>
<evidence type="ECO:0000256" key="3">
    <source>
        <dbReference type="ARBA" id="ARBA00012759"/>
    </source>
</evidence>
<dbReference type="InterPro" id="IPR038765">
    <property type="entry name" value="Papain-like_cys_pep_sf"/>
</dbReference>
<comment type="subunit">
    <text evidence="8">Interacts with creA, creC and qutD.</text>
</comment>
<dbReference type="CDD" id="cd02663">
    <property type="entry name" value="Peptidase_C19G"/>
    <property type="match status" value="1"/>
</dbReference>
<evidence type="ECO:0000313" key="17">
    <source>
        <dbReference type="Proteomes" id="UP000018144"/>
    </source>
</evidence>
<evidence type="ECO:0000256" key="11">
    <source>
        <dbReference type="ARBA" id="ARBA00041962"/>
    </source>
</evidence>
<feature type="region of interest" description="Disordered" evidence="14">
    <location>
        <begin position="569"/>
        <end position="840"/>
    </location>
</feature>
<dbReference type="PROSITE" id="PS50235">
    <property type="entry name" value="USP_3"/>
    <property type="match status" value="1"/>
</dbReference>
<dbReference type="FunFam" id="3.90.70.10:FF:000075">
    <property type="entry name" value="Ubiquitin carboxyl-terminal hydrolase creB"/>
    <property type="match status" value="1"/>
</dbReference>
<feature type="domain" description="USP" evidence="15">
    <location>
        <begin position="68"/>
        <end position="504"/>
    </location>
</feature>
<feature type="region of interest" description="Disordered" evidence="14">
    <location>
        <begin position="1"/>
        <end position="52"/>
    </location>
</feature>
<dbReference type="GO" id="GO:0005829">
    <property type="term" value="C:cytosol"/>
    <property type="evidence" value="ECO:0007669"/>
    <property type="project" value="TreeGrafter"/>
</dbReference>
<evidence type="ECO:0000259" key="15">
    <source>
        <dbReference type="PROSITE" id="PS50235"/>
    </source>
</evidence>
<keyword evidence="4" id="KW-0645">Protease</keyword>
<dbReference type="PROSITE" id="PS00973">
    <property type="entry name" value="USP_2"/>
    <property type="match status" value="1"/>
</dbReference>
<dbReference type="EC" id="3.4.19.12" evidence="3"/>
<evidence type="ECO:0000256" key="6">
    <source>
        <dbReference type="ARBA" id="ARBA00022807"/>
    </source>
</evidence>
<evidence type="ECO:0000256" key="8">
    <source>
        <dbReference type="ARBA" id="ARBA00038752"/>
    </source>
</evidence>
<evidence type="ECO:0000313" key="16">
    <source>
        <dbReference type="EMBL" id="CCX08498.1"/>
    </source>
</evidence>
<reference evidence="16 17" key="1">
    <citation type="journal article" date="2013" name="PLoS Genet.">
        <title>The genome and development-dependent transcriptomes of Pyronema confluens: a window into fungal evolution.</title>
        <authorList>
            <person name="Traeger S."/>
            <person name="Altegoer F."/>
            <person name="Freitag M."/>
            <person name="Gabaldon T."/>
            <person name="Kempken F."/>
            <person name="Kumar A."/>
            <person name="Marcet-Houben M."/>
            <person name="Poggeler S."/>
            <person name="Stajich J.E."/>
            <person name="Nowrousian M."/>
        </authorList>
    </citation>
    <scope>NUCLEOTIDE SEQUENCE [LARGE SCALE GENOMIC DNA]</scope>
    <source>
        <strain evidence="17">CBS 100304</strain>
        <tissue evidence="16">Vegetative mycelium</tissue>
    </source>
</reference>
<feature type="compositionally biased region" description="Basic and acidic residues" evidence="14">
    <location>
        <begin position="16"/>
        <end position="27"/>
    </location>
</feature>
<dbReference type="InterPro" id="IPR018200">
    <property type="entry name" value="USP_CS"/>
</dbReference>
<evidence type="ECO:0000256" key="13">
    <source>
        <dbReference type="ARBA" id="ARBA00042958"/>
    </source>
</evidence>
<gene>
    <name evidence="16" type="ORF">PCON_08091</name>
</gene>
<dbReference type="STRING" id="1076935.U4LD73"/>
<feature type="compositionally biased region" description="Basic and acidic residues" evidence="14">
    <location>
        <begin position="658"/>
        <end position="676"/>
    </location>
</feature>
<feature type="compositionally biased region" description="Polar residues" evidence="14">
    <location>
        <begin position="741"/>
        <end position="775"/>
    </location>
</feature>